<gene>
    <name evidence="1" type="ORF">PROFUN_13694</name>
</gene>
<protein>
    <submittedName>
        <fullName evidence="1">Uncharacterized protein</fullName>
    </submittedName>
</protein>
<comment type="caution">
    <text evidence="1">The sequence shown here is derived from an EMBL/GenBank/DDBJ whole genome shotgun (WGS) entry which is preliminary data.</text>
</comment>
<evidence type="ECO:0000313" key="2">
    <source>
        <dbReference type="Proteomes" id="UP000241769"/>
    </source>
</evidence>
<dbReference type="InParanoid" id="A0A2P6N3C8"/>
<reference evidence="1 2" key="1">
    <citation type="journal article" date="2018" name="Genome Biol. Evol.">
        <title>Multiple Roots of Fruiting Body Formation in Amoebozoa.</title>
        <authorList>
            <person name="Hillmann F."/>
            <person name="Forbes G."/>
            <person name="Novohradska S."/>
            <person name="Ferling I."/>
            <person name="Riege K."/>
            <person name="Groth M."/>
            <person name="Westermann M."/>
            <person name="Marz M."/>
            <person name="Spaller T."/>
            <person name="Winckler T."/>
            <person name="Schaap P."/>
            <person name="Glockner G."/>
        </authorList>
    </citation>
    <scope>NUCLEOTIDE SEQUENCE [LARGE SCALE GENOMIC DNA]</scope>
    <source>
        <strain evidence="1 2">Jena</strain>
    </source>
</reference>
<organism evidence="1 2">
    <name type="scientific">Planoprotostelium fungivorum</name>
    <dbReference type="NCBI Taxonomy" id="1890364"/>
    <lineage>
        <taxon>Eukaryota</taxon>
        <taxon>Amoebozoa</taxon>
        <taxon>Evosea</taxon>
        <taxon>Variosea</taxon>
        <taxon>Cavosteliida</taxon>
        <taxon>Cavosteliaceae</taxon>
        <taxon>Planoprotostelium</taxon>
    </lineage>
</organism>
<evidence type="ECO:0000313" key="1">
    <source>
        <dbReference type="EMBL" id="PRP78461.1"/>
    </source>
</evidence>
<dbReference type="Proteomes" id="UP000241769">
    <property type="component" value="Unassembled WGS sequence"/>
</dbReference>
<sequence length="143" mass="16113">MMATEVRGYWFSSTMWSSNYARDELVGFFSLRVFPSLVWDVSLWAIKILLSLTIPSLTGGSGDSISRVLRVHIGRSNGGVVKPSLLFECLAFALSVRVRRKTHPFLLLRRKLGGTKREETPTAHAERTTDWTVQTREDGLPCI</sequence>
<keyword evidence="2" id="KW-1185">Reference proteome</keyword>
<dbReference type="AlphaFoldDB" id="A0A2P6N3C8"/>
<accession>A0A2P6N3C8</accession>
<dbReference type="EMBL" id="MDYQ01000222">
    <property type="protein sequence ID" value="PRP78461.1"/>
    <property type="molecule type" value="Genomic_DNA"/>
</dbReference>
<proteinExistence type="predicted"/>
<name>A0A2P6N3C8_9EUKA</name>